<keyword evidence="6" id="KW-1185">Reference proteome</keyword>
<dbReference type="EMBL" id="OGUS01000115">
    <property type="protein sequence ID" value="SPC12477.1"/>
    <property type="molecule type" value="Genomic_DNA"/>
</dbReference>
<proteinExistence type="predicted"/>
<feature type="domain" description="Flavin reductase like" evidence="1">
    <location>
        <begin position="23"/>
        <end position="170"/>
    </location>
</feature>
<dbReference type="PANTHER" id="PTHR43812">
    <property type="entry name" value="BLR2425 PROTEIN"/>
    <property type="match status" value="1"/>
</dbReference>
<reference evidence="5" key="2">
    <citation type="submission" date="2018-01" db="EMBL/GenBank/DDBJ databases">
        <authorList>
            <person name="Gaut B.S."/>
            <person name="Morton B.R."/>
            <person name="Clegg M.T."/>
            <person name="Duvall M.R."/>
        </authorList>
    </citation>
    <scope>NUCLEOTIDE SEQUENCE [LARGE SCALE GENOMIC DNA]</scope>
</reference>
<reference evidence="2 6" key="3">
    <citation type="submission" date="2021-02" db="EMBL/GenBank/DDBJ databases">
        <title>Complete Genome Sequence of Cupriavidus oxalaticus Strain Ox1, a Soil Oxalate-Degrading Species.</title>
        <authorList>
            <person name="Palmieri F."/>
            <person name="Udriet P."/>
            <person name="Deuasquier M."/>
            <person name="Beaudoing E."/>
            <person name="Johnson S.L."/>
            <person name="Davenport K.W."/>
            <person name="Chain P.S."/>
            <person name="Bindschedler S."/>
            <person name="Junier P."/>
        </authorList>
    </citation>
    <scope>NUCLEOTIDE SEQUENCE [LARGE SCALE GENOMIC DNA]</scope>
    <source>
        <strain evidence="2 6">Ox1</strain>
    </source>
</reference>
<dbReference type="InterPro" id="IPR012349">
    <property type="entry name" value="Split_barrel_FMN-bd"/>
</dbReference>
<dbReference type="Proteomes" id="UP000256862">
    <property type="component" value="Chromosome CO2235"/>
</dbReference>
<name>A0A375FLH1_9BURK</name>
<evidence type="ECO:0000313" key="3">
    <source>
        <dbReference type="EMBL" id="SPC06537.1"/>
    </source>
</evidence>
<evidence type="ECO:0000313" key="6">
    <source>
        <dbReference type="Proteomes" id="UP000623307"/>
    </source>
</evidence>
<evidence type="ECO:0000259" key="1">
    <source>
        <dbReference type="SMART" id="SM00903"/>
    </source>
</evidence>
<dbReference type="GeneID" id="303492013"/>
<protein>
    <submittedName>
        <fullName evidence="2">Flavin reductase family protein</fullName>
    </submittedName>
</protein>
<dbReference type="GO" id="GO:0010181">
    <property type="term" value="F:FMN binding"/>
    <property type="evidence" value="ECO:0007669"/>
    <property type="project" value="InterPro"/>
</dbReference>
<gene>
    <name evidence="4" type="ORF">CO2235_150132</name>
    <name evidence="3" type="ORF">CO2235_U590113</name>
    <name evidence="2" type="ORF">JTE92_20895</name>
</gene>
<dbReference type="GO" id="GO:0016646">
    <property type="term" value="F:oxidoreductase activity, acting on the CH-NH group of donors, NAD or NADP as acceptor"/>
    <property type="evidence" value="ECO:0007669"/>
    <property type="project" value="UniProtKB-ARBA"/>
</dbReference>
<dbReference type="SUPFAM" id="SSF50475">
    <property type="entry name" value="FMN-binding split barrel"/>
    <property type="match status" value="1"/>
</dbReference>
<reference evidence="3 5" key="1">
    <citation type="submission" date="2018-01" db="EMBL/GenBank/DDBJ databases">
        <authorList>
            <person name="Clerissi C."/>
        </authorList>
    </citation>
    <scope>NUCLEOTIDE SEQUENCE</scope>
    <source>
        <strain evidence="3">Cupriavidus oxalaticus LMG 2235</strain>
    </source>
</reference>
<dbReference type="Pfam" id="PF01613">
    <property type="entry name" value="Flavin_Reduct"/>
    <property type="match status" value="1"/>
</dbReference>
<evidence type="ECO:0000313" key="4">
    <source>
        <dbReference type="EMBL" id="SPC12477.1"/>
    </source>
</evidence>
<dbReference type="AlphaFoldDB" id="A0A375FLH1"/>
<dbReference type="SMART" id="SM00903">
    <property type="entry name" value="Flavin_Reduct"/>
    <property type="match status" value="1"/>
</dbReference>
<accession>A0A375FLH1</accession>
<organism evidence="3 5">
    <name type="scientific">Cupriavidus oxalaticus</name>
    <dbReference type="NCBI Taxonomy" id="96344"/>
    <lineage>
        <taxon>Bacteria</taxon>
        <taxon>Pseudomonadati</taxon>
        <taxon>Pseudomonadota</taxon>
        <taxon>Betaproteobacteria</taxon>
        <taxon>Burkholderiales</taxon>
        <taxon>Burkholderiaceae</taxon>
        <taxon>Cupriavidus</taxon>
    </lineage>
</organism>
<dbReference type="RefSeq" id="WP_063238836.1">
    <property type="nucleotide sequence ID" value="NZ_CP069810.1"/>
</dbReference>
<dbReference type="PANTHER" id="PTHR43812:SF2">
    <property type="entry name" value="FLAVIN REDUCTASE LIKE DOMAIN-CONTAINING PROTEIN"/>
    <property type="match status" value="1"/>
</dbReference>
<dbReference type="Gene3D" id="2.30.110.10">
    <property type="entry name" value="Electron Transport, Fmn-binding Protein, Chain A"/>
    <property type="match status" value="1"/>
</dbReference>
<dbReference type="OrthoDB" id="9794638at2"/>
<dbReference type="EMBL" id="CP069812">
    <property type="protein sequence ID" value="QRQ95856.1"/>
    <property type="molecule type" value="Genomic_DNA"/>
</dbReference>
<evidence type="ECO:0000313" key="5">
    <source>
        <dbReference type="Proteomes" id="UP000256862"/>
    </source>
</evidence>
<sequence>MEDDVYFFRPDAGHGLPHDPFKAIVAPRIIGWISSLDGSDNANLAPYSFCSAMCSKPYVIAFSSEGYKDSVRNIEATREFAWNFVSRELAEQMNATSEPVKHGVDEFRLAGIESSPGQAIQVPHVAASPAVMECRLLNVLELKNLDGASTDHWVVFGQVVGVHIRRKYLRDGLFDTFLADPVLRAGYRADYMHGGKRIELYRPS</sequence>
<evidence type="ECO:0000313" key="2">
    <source>
        <dbReference type="EMBL" id="QRQ95856.1"/>
    </source>
</evidence>
<dbReference type="InterPro" id="IPR002563">
    <property type="entry name" value="Flavin_Rdtase-like_dom"/>
</dbReference>
<dbReference type="EMBL" id="OGUS01000064">
    <property type="protein sequence ID" value="SPC06537.1"/>
    <property type="molecule type" value="Genomic_DNA"/>
</dbReference>
<dbReference type="Proteomes" id="UP000623307">
    <property type="component" value="Chromosome 2"/>
</dbReference>